<evidence type="ECO:0000256" key="18">
    <source>
        <dbReference type="SAM" id="SignalP"/>
    </source>
</evidence>
<dbReference type="GO" id="GO:0005886">
    <property type="term" value="C:plasma membrane"/>
    <property type="evidence" value="ECO:0007669"/>
    <property type="project" value="UniProtKB-SubCell"/>
</dbReference>
<evidence type="ECO:0000256" key="3">
    <source>
        <dbReference type="ARBA" id="ARBA00010031"/>
    </source>
</evidence>
<evidence type="ECO:0000256" key="14">
    <source>
        <dbReference type="ARBA" id="ARBA00023288"/>
    </source>
</evidence>
<comment type="similarity">
    <text evidence="3">Belongs to the RBT5 family.</text>
</comment>
<comment type="caution">
    <text evidence="20">The sequence shown here is derived from an EMBL/GenBank/DDBJ whole genome shotgun (WGS) entry which is preliminary data.</text>
</comment>
<keyword evidence="6" id="KW-0349">Heme</keyword>
<evidence type="ECO:0000256" key="9">
    <source>
        <dbReference type="ARBA" id="ARBA00022729"/>
    </source>
</evidence>
<keyword evidence="10" id="KW-0408">Iron</keyword>
<dbReference type="InterPro" id="IPR051735">
    <property type="entry name" value="CFEM_domain"/>
</dbReference>
<dbReference type="AlphaFoldDB" id="A0A438MYC2"/>
<sequence length="312" mass="32236">MRQFHSWPALPAFVVLLLQICTLSCAQVNNEDLSALPECGQTCVQTALDSASKLGCQPTEEGAVKACLCGKADFHTSIWDCSSKFCSNTNETDTVDAWLADYCLLAAGFYTASYTDSAGATIYYSTFETTYGYTATNGAGDITTETTTGPATTTSRSDSASSTDTGGAEEGSSSGGLSTGAIAGIAVGVSLGVIAAIAALAFFIWRKRRANKQQQAAADQAPGGRAEMAATNVAGQQKSELGGSQVGELSASQNPGELGGSQVGELSGSQSQAGTLSTSQTGELSGTTARHEMESRPSEFGYWQQPTRSELP</sequence>
<evidence type="ECO:0000256" key="12">
    <source>
        <dbReference type="ARBA" id="ARBA00023157"/>
    </source>
</evidence>
<evidence type="ECO:0000256" key="17">
    <source>
        <dbReference type="SAM" id="Phobius"/>
    </source>
</evidence>
<keyword evidence="9 18" id="KW-0732">Signal</keyword>
<dbReference type="InterPro" id="IPR008427">
    <property type="entry name" value="Extracellular_membr_CFEM_dom"/>
</dbReference>
<feature type="signal peptide" evidence="18">
    <location>
        <begin position="1"/>
        <end position="26"/>
    </location>
</feature>
<evidence type="ECO:0000256" key="11">
    <source>
        <dbReference type="ARBA" id="ARBA00023136"/>
    </source>
</evidence>
<keyword evidence="5" id="KW-0964">Secreted</keyword>
<keyword evidence="14" id="KW-0449">Lipoprotein</keyword>
<evidence type="ECO:0000256" key="5">
    <source>
        <dbReference type="ARBA" id="ARBA00022525"/>
    </source>
</evidence>
<keyword evidence="13" id="KW-0325">Glycoprotein</keyword>
<evidence type="ECO:0000256" key="16">
    <source>
        <dbReference type="SAM" id="MobiDB-lite"/>
    </source>
</evidence>
<reference evidence="20 21" key="1">
    <citation type="submission" date="2017-03" db="EMBL/GenBank/DDBJ databases">
        <title>Genomes of endolithic fungi from Antarctica.</title>
        <authorList>
            <person name="Coleine C."/>
            <person name="Masonjones S."/>
            <person name="Stajich J.E."/>
        </authorList>
    </citation>
    <scope>NUCLEOTIDE SEQUENCE [LARGE SCALE GENOMIC DNA]</scope>
    <source>
        <strain evidence="20 21">CCFEE 6314</strain>
    </source>
</reference>
<comment type="caution">
    <text evidence="15">Lacks conserved residue(s) required for the propagation of feature annotation.</text>
</comment>
<dbReference type="PROSITE" id="PS52012">
    <property type="entry name" value="CFEM"/>
    <property type="match status" value="1"/>
</dbReference>
<keyword evidence="12" id="KW-1015">Disulfide bond</keyword>
<dbReference type="PANTHER" id="PTHR37928:SF1">
    <property type="entry name" value="CFEM DOMAIN PROTEIN (AFU_ORTHOLOGUE AFUA_6G14090)"/>
    <property type="match status" value="1"/>
</dbReference>
<dbReference type="GO" id="GO:0005576">
    <property type="term" value="C:extracellular region"/>
    <property type="evidence" value="ECO:0007669"/>
    <property type="project" value="UniProtKB-SubCell"/>
</dbReference>
<comment type="subcellular location">
    <subcellularLocation>
        <location evidence="1">Cell membrane</location>
        <topology evidence="1">Lipid-anchor</topology>
        <topology evidence="1">GPI-anchor</topology>
    </subcellularLocation>
    <subcellularLocation>
        <location evidence="2">Secreted</location>
    </subcellularLocation>
</comment>
<dbReference type="GO" id="GO:0098552">
    <property type="term" value="C:side of membrane"/>
    <property type="evidence" value="ECO:0007669"/>
    <property type="project" value="UniProtKB-KW"/>
</dbReference>
<feature type="compositionally biased region" description="Low complexity" evidence="16">
    <location>
        <begin position="142"/>
        <end position="172"/>
    </location>
</feature>
<protein>
    <recommendedName>
        <fullName evidence="19">CFEM domain-containing protein</fullName>
    </recommendedName>
</protein>
<evidence type="ECO:0000256" key="1">
    <source>
        <dbReference type="ARBA" id="ARBA00004609"/>
    </source>
</evidence>
<feature type="compositionally biased region" description="Polar residues" evidence="16">
    <location>
        <begin position="267"/>
        <end position="288"/>
    </location>
</feature>
<dbReference type="SMART" id="SM00747">
    <property type="entry name" value="CFEM"/>
    <property type="match status" value="1"/>
</dbReference>
<feature type="chain" id="PRO_5019161724" description="CFEM domain-containing protein" evidence="18">
    <location>
        <begin position="27"/>
        <end position="312"/>
    </location>
</feature>
<dbReference type="PANTHER" id="PTHR37928">
    <property type="entry name" value="CFEM DOMAIN PROTEIN (AFU_ORTHOLOGUE AFUA_6G14090)"/>
    <property type="match status" value="1"/>
</dbReference>
<feature type="region of interest" description="Disordered" evidence="16">
    <location>
        <begin position="234"/>
        <end position="312"/>
    </location>
</feature>
<evidence type="ECO:0000256" key="10">
    <source>
        <dbReference type="ARBA" id="ARBA00023004"/>
    </source>
</evidence>
<evidence type="ECO:0000259" key="19">
    <source>
        <dbReference type="PROSITE" id="PS52012"/>
    </source>
</evidence>
<name>A0A438MYC2_EXOME</name>
<dbReference type="Pfam" id="PF05730">
    <property type="entry name" value="CFEM"/>
    <property type="match status" value="1"/>
</dbReference>
<evidence type="ECO:0000256" key="6">
    <source>
        <dbReference type="ARBA" id="ARBA00022617"/>
    </source>
</evidence>
<keyword evidence="17" id="KW-0812">Transmembrane</keyword>
<dbReference type="VEuPathDB" id="FungiDB:PV10_01259"/>
<evidence type="ECO:0000256" key="2">
    <source>
        <dbReference type="ARBA" id="ARBA00004613"/>
    </source>
</evidence>
<gene>
    <name evidence="20" type="ORF">B0A52_07629</name>
</gene>
<keyword evidence="7" id="KW-0336">GPI-anchor</keyword>
<dbReference type="GO" id="GO:0046872">
    <property type="term" value="F:metal ion binding"/>
    <property type="evidence" value="ECO:0007669"/>
    <property type="project" value="UniProtKB-KW"/>
</dbReference>
<evidence type="ECO:0000256" key="13">
    <source>
        <dbReference type="ARBA" id="ARBA00023180"/>
    </source>
</evidence>
<evidence type="ECO:0000256" key="4">
    <source>
        <dbReference type="ARBA" id="ARBA00022475"/>
    </source>
</evidence>
<keyword evidence="8" id="KW-0479">Metal-binding</keyword>
<dbReference type="EMBL" id="NAJM01000035">
    <property type="protein sequence ID" value="RVX68743.1"/>
    <property type="molecule type" value="Genomic_DNA"/>
</dbReference>
<dbReference type="OrthoDB" id="1193027at2759"/>
<feature type="region of interest" description="Disordered" evidence="16">
    <location>
        <begin position="142"/>
        <end position="176"/>
    </location>
</feature>
<dbReference type="Proteomes" id="UP000288859">
    <property type="component" value="Unassembled WGS sequence"/>
</dbReference>
<evidence type="ECO:0000313" key="20">
    <source>
        <dbReference type="EMBL" id="RVX68743.1"/>
    </source>
</evidence>
<keyword evidence="11 17" id="KW-0472">Membrane</keyword>
<feature type="domain" description="CFEM" evidence="19">
    <location>
        <begin position="11"/>
        <end position="130"/>
    </location>
</feature>
<evidence type="ECO:0000256" key="8">
    <source>
        <dbReference type="ARBA" id="ARBA00022723"/>
    </source>
</evidence>
<keyword evidence="17" id="KW-1133">Transmembrane helix</keyword>
<feature type="transmembrane region" description="Helical" evidence="17">
    <location>
        <begin position="181"/>
        <end position="205"/>
    </location>
</feature>
<organism evidence="20 21">
    <name type="scientific">Exophiala mesophila</name>
    <name type="common">Black yeast-like fungus</name>
    <dbReference type="NCBI Taxonomy" id="212818"/>
    <lineage>
        <taxon>Eukaryota</taxon>
        <taxon>Fungi</taxon>
        <taxon>Dikarya</taxon>
        <taxon>Ascomycota</taxon>
        <taxon>Pezizomycotina</taxon>
        <taxon>Eurotiomycetes</taxon>
        <taxon>Chaetothyriomycetidae</taxon>
        <taxon>Chaetothyriales</taxon>
        <taxon>Herpotrichiellaceae</taxon>
        <taxon>Exophiala</taxon>
    </lineage>
</organism>
<evidence type="ECO:0000256" key="7">
    <source>
        <dbReference type="ARBA" id="ARBA00022622"/>
    </source>
</evidence>
<evidence type="ECO:0000313" key="21">
    <source>
        <dbReference type="Proteomes" id="UP000288859"/>
    </source>
</evidence>
<keyword evidence="4" id="KW-1003">Cell membrane</keyword>
<accession>A0A438MYC2</accession>
<evidence type="ECO:0000256" key="15">
    <source>
        <dbReference type="PROSITE-ProRule" id="PRU01356"/>
    </source>
</evidence>
<proteinExistence type="inferred from homology"/>